<gene>
    <name evidence="2" type="ORF">P5673_008437</name>
</gene>
<dbReference type="EMBL" id="JARQWQ010000014">
    <property type="protein sequence ID" value="KAK2567596.1"/>
    <property type="molecule type" value="Genomic_DNA"/>
</dbReference>
<proteinExistence type="predicted"/>
<comment type="caution">
    <text evidence="2">The sequence shown here is derived from an EMBL/GenBank/DDBJ whole genome shotgun (WGS) entry which is preliminary data.</text>
</comment>
<feature type="signal peptide" evidence="1">
    <location>
        <begin position="1"/>
        <end position="16"/>
    </location>
</feature>
<keyword evidence="3" id="KW-1185">Reference proteome</keyword>
<dbReference type="Proteomes" id="UP001249851">
    <property type="component" value="Unassembled WGS sequence"/>
</dbReference>
<dbReference type="InterPro" id="IPR001299">
    <property type="entry name" value="Ependymin"/>
</dbReference>
<evidence type="ECO:0000256" key="1">
    <source>
        <dbReference type="SAM" id="SignalP"/>
    </source>
</evidence>
<dbReference type="PANTHER" id="PTHR10697">
    <property type="entry name" value="MAMMALIAN EPENDYMIN-RELATED PROTEIN 1"/>
    <property type="match status" value="1"/>
</dbReference>
<feature type="chain" id="PRO_5042046407" evidence="1">
    <location>
        <begin position="17"/>
        <end position="206"/>
    </location>
</feature>
<name>A0AAD9QUE2_ACRCE</name>
<reference evidence="2" key="2">
    <citation type="journal article" date="2023" name="Science">
        <title>Genomic signatures of disease resistance in endangered staghorn corals.</title>
        <authorList>
            <person name="Vollmer S.V."/>
            <person name="Selwyn J.D."/>
            <person name="Despard B.A."/>
            <person name="Roesel C.L."/>
        </authorList>
    </citation>
    <scope>NUCLEOTIDE SEQUENCE</scope>
    <source>
        <strain evidence="2">K2</strain>
    </source>
</reference>
<sequence length="206" mass="23129">MFAVVVSLLLVGVVNAQRPKPCETPEVWTGRQMMFVRSMNVSVFAKLSYDAIEERLSIDEMVNVEMERKFYKYIMIFKEGISYEIEKDRNGIVGCQKKPLTEPFRKVKIPENATSMGLATIGTNAVPGLGVTVAVFYGRTPAGDEYYVSVTEPKVIKDRLMCIPISEVLLSEKLGRVHTSFFDVELGVDPEEFVPPKECEYTVAAL</sequence>
<protein>
    <submittedName>
        <fullName evidence="2">Mammalian ependymin-related protein 1</fullName>
    </submittedName>
</protein>
<evidence type="ECO:0000313" key="2">
    <source>
        <dbReference type="EMBL" id="KAK2567596.1"/>
    </source>
</evidence>
<dbReference type="GO" id="GO:0005764">
    <property type="term" value="C:lysosome"/>
    <property type="evidence" value="ECO:0007669"/>
    <property type="project" value="TreeGrafter"/>
</dbReference>
<keyword evidence="1" id="KW-0732">Signal</keyword>
<reference evidence="2" key="1">
    <citation type="journal article" date="2023" name="G3 (Bethesda)">
        <title>Whole genome assembly and annotation of the endangered Caribbean coral Acropora cervicornis.</title>
        <authorList>
            <person name="Selwyn J.D."/>
            <person name="Vollmer S.V."/>
        </authorList>
    </citation>
    <scope>NUCLEOTIDE SEQUENCE</scope>
    <source>
        <strain evidence="2">K2</strain>
    </source>
</reference>
<accession>A0AAD9QUE2</accession>
<dbReference type="GO" id="GO:0005576">
    <property type="term" value="C:extracellular region"/>
    <property type="evidence" value="ECO:0007669"/>
    <property type="project" value="InterPro"/>
</dbReference>
<organism evidence="2 3">
    <name type="scientific">Acropora cervicornis</name>
    <name type="common">Staghorn coral</name>
    <dbReference type="NCBI Taxonomy" id="6130"/>
    <lineage>
        <taxon>Eukaryota</taxon>
        <taxon>Metazoa</taxon>
        <taxon>Cnidaria</taxon>
        <taxon>Anthozoa</taxon>
        <taxon>Hexacorallia</taxon>
        <taxon>Scleractinia</taxon>
        <taxon>Astrocoeniina</taxon>
        <taxon>Acroporidae</taxon>
        <taxon>Acropora</taxon>
    </lineage>
</organism>
<dbReference type="GO" id="GO:0007160">
    <property type="term" value="P:cell-matrix adhesion"/>
    <property type="evidence" value="ECO:0007669"/>
    <property type="project" value="InterPro"/>
</dbReference>
<dbReference type="PANTHER" id="PTHR10697:SF5">
    <property type="entry name" value="EPENDYMIN-RELATED"/>
    <property type="match status" value="1"/>
</dbReference>
<dbReference type="GO" id="GO:0005509">
    <property type="term" value="F:calcium ion binding"/>
    <property type="evidence" value="ECO:0007669"/>
    <property type="project" value="InterPro"/>
</dbReference>
<evidence type="ECO:0000313" key="3">
    <source>
        <dbReference type="Proteomes" id="UP001249851"/>
    </source>
</evidence>
<dbReference type="AlphaFoldDB" id="A0AAD9QUE2"/>
<dbReference type="Pfam" id="PF00811">
    <property type="entry name" value="Ependymin"/>
    <property type="match status" value="1"/>
</dbReference>